<name>G5K621_9STRE</name>
<dbReference type="SUPFAM" id="SSF142887">
    <property type="entry name" value="PhtA domain-like"/>
    <property type="match status" value="3"/>
</dbReference>
<dbReference type="EMBL" id="AEUX02000008">
    <property type="protein sequence ID" value="EHI68705.1"/>
    <property type="molecule type" value="Genomic_DNA"/>
</dbReference>
<feature type="signal peptide" evidence="2">
    <location>
        <begin position="1"/>
        <end position="21"/>
    </location>
</feature>
<keyword evidence="2" id="KW-0732">Signal</keyword>
<organism evidence="3 4">
    <name type="scientific">Streptococcus ictaluri 707-05</name>
    <dbReference type="NCBI Taxonomy" id="764299"/>
    <lineage>
        <taxon>Bacteria</taxon>
        <taxon>Bacillati</taxon>
        <taxon>Bacillota</taxon>
        <taxon>Bacilli</taxon>
        <taxon>Lactobacillales</taxon>
        <taxon>Streptococcaceae</taxon>
        <taxon>Streptococcus</taxon>
    </lineage>
</organism>
<keyword evidence="4" id="KW-1185">Reference proteome</keyword>
<protein>
    <submittedName>
        <fullName evidence="3">Histidine triad protein</fullName>
    </submittedName>
</protein>
<feature type="compositionally biased region" description="Basic residues" evidence="1">
    <location>
        <begin position="44"/>
        <end position="59"/>
    </location>
</feature>
<evidence type="ECO:0000256" key="1">
    <source>
        <dbReference type="SAM" id="MobiDB-lite"/>
    </source>
</evidence>
<evidence type="ECO:0000313" key="3">
    <source>
        <dbReference type="EMBL" id="EHI68705.1"/>
    </source>
</evidence>
<gene>
    <name evidence="3" type="ORF">STRIC_0508</name>
</gene>
<dbReference type="AlphaFoldDB" id="G5K621"/>
<reference evidence="3 4" key="1">
    <citation type="journal article" date="2014" name="Int. J. Syst. Evol. Microbiol.">
        <title>Phylogenomics and the dynamic genome evolution of the genus Streptococcus.</title>
        <authorList>
            <consortium name="The Broad Institute Genome Sequencing Platform"/>
            <person name="Richards V.P."/>
            <person name="Palmer S.R."/>
            <person name="Pavinski Bitar P.D."/>
            <person name="Qin X."/>
            <person name="Weinstock G.M."/>
            <person name="Highlander S.K."/>
            <person name="Town C.D."/>
            <person name="Burne R.A."/>
            <person name="Stanhope M.J."/>
        </authorList>
    </citation>
    <scope>NUCLEOTIDE SEQUENCE [LARGE SCALE GENOMIC DNA]</scope>
    <source>
        <strain evidence="3 4">707-05</strain>
    </source>
</reference>
<accession>G5K621</accession>
<comment type="caution">
    <text evidence="3">The sequence shown here is derived from an EMBL/GenBank/DDBJ whole genome shotgun (WGS) entry which is preliminary data.</text>
</comment>
<dbReference type="STRING" id="764299.STRIC_0508"/>
<feature type="chain" id="PRO_5039088933" evidence="2">
    <location>
        <begin position="22"/>
        <end position="245"/>
    </location>
</feature>
<dbReference type="Gene3D" id="3.10.50.90">
    <property type="match status" value="3"/>
</dbReference>
<dbReference type="InterPro" id="IPR037228">
    <property type="entry name" value="PhtA_dom_sf"/>
</dbReference>
<dbReference type="Pfam" id="PF04270">
    <property type="entry name" value="Strep_his_triad"/>
    <property type="match status" value="3"/>
</dbReference>
<dbReference type="InterPro" id="IPR006270">
    <property type="entry name" value="Strep_his_triad_rpt"/>
</dbReference>
<proteinExistence type="predicted"/>
<feature type="region of interest" description="Disordered" evidence="1">
    <location>
        <begin position="27"/>
        <end position="59"/>
    </location>
</feature>
<dbReference type="PROSITE" id="PS51257">
    <property type="entry name" value="PROKAR_LIPOPROTEIN"/>
    <property type="match status" value="1"/>
</dbReference>
<dbReference type="eggNOG" id="COG4886">
    <property type="taxonomic scope" value="Bacteria"/>
</dbReference>
<sequence>MKSKKLILLAGLVLTCQLTLSACQTDKNNATSQPKTKQVTKKEASKKKQSSKKMVATKKDRKGVAGVDFPTDDGFILTKDSKILSKTDNGIVVEHDGHSHFIFYADLKGSQFDYLILKGANMSKPQMVAASSQTSVPGANDPHHHYIFNPADIVAEDALGYTVRHGDHFHYILKSSLGGAVNYKPQAQLVTISNPNQRYSGVHFATSDGFLFDGTGIIGRTAQGLLVNHDGHTHVVTYDSIRHSK</sequence>
<dbReference type="Proteomes" id="UP000003330">
    <property type="component" value="Unassembled WGS sequence"/>
</dbReference>
<evidence type="ECO:0000256" key="2">
    <source>
        <dbReference type="SAM" id="SignalP"/>
    </source>
</evidence>
<evidence type="ECO:0000313" key="4">
    <source>
        <dbReference type="Proteomes" id="UP000003330"/>
    </source>
</evidence>